<evidence type="ECO:0000313" key="1">
    <source>
        <dbReference type="EMBL" id="CUO12339.1"/>
    </source>
</evidence>
<dbReference type="Proteomes" id="UP000095512">
    <property type="component" value="Unassembled WGS sequence"/>
</dbReference>
<organism evidence="1 3">
    <name type="scientific">Enterocloster clostridioformis</name>
    <dbReference type="NCBI Taxonomy" id="1531"/>
    <lineage>
        <taxon>Bacteria</taxon>
        <taxon>Bacillati</taxon>
        <taxon>Bacillota</taxon>
        <taxon>Clostridia</taxon>
        <taxon>Lachnospirales</taxon>
        <taxon>Lachnospiraceae</taxon>
        <taxon>Enterocloster</taxon>
    </lineage>
</organism>
<evidence type="ECO:0000313" key="3">
    <source>
        <dbReference type="Proteomes" id="UP000095512"/>
    </source>
</evidence>
<proteinExistence type="predicted"/>
<dbReference type="SUPFAM" id="SSF75169">
    <property type="entry name" value="DsrEFH-like"/>
    <property type="match status" value="1"/>
</dbReference>
<name>A0A174CJH1_9FIRM</name>
<dbReference type="InterPro" id="IPR027396">
    <property type="entry name" value="DsrEFH-like"/>
</dbReference>
<evidence type="ECO:0000313" key="2">
    <source>
        <dbReference type="EMBL" id="SQB16287.1"/>
    </source>
</evidence>
<dbReference type="EMBL" id="CZAB01000002">
    <property type="protein sequence ID" value="CUO12339.1"/>
    <property type="molecule type" value="Genomic_DNA"/>
</dbReference>
<reference evidence="1 3" key="1">
    <citation type="submission" date="2015-09" db="EMBL/GenBank/DDBJ databases">
        <authorList>
            <consortium name="Pathogen Informatics"/>
        </authorList>
    </citation>
    <scope>NUCLEOTIDE SEQUENCE [LARGE SCALE GENOMIC DNA]</scope>
    <source>
        <strain evidence="1 3">2789STDY5834865</strain>
    </source>
</reference>
<accession>A0A174CJH1</accession>
<dbReference type="AlphaFoldDB" id="A0A174CJH1"/>
<evidence type="ECO:0000313" key="4">
    <source>
        <dbReference type="Proteomes" id="UP000251853"/>
    </source>
</evidence>
<keyword evidence="4" id="KW-1185">Reference proteome</keyword>
<dbReference type="EMBL" id="UAVW01000020">
    <property type="protein sequence ID" value="SQB16287.1"/>
    <property type="molecule type" value="Genomic_DNA"/>
</dbReference>
<reference evidence="2 4" key="2">
    <citation type="submission" date="2018-06" db="EMBL/GenBank/DDBJ databases">
        <authorList>
            <consortium name="Pathogen Informatics"/>
            <person name="Doyle S."/>
        </authorList>
    </citation>
    <scope>NUCLEOTIDE SEQUENCE [LARGE SCALE GENOMIC DNA]</scope>
    <source>
        <strain evidence="2 4">NCTC11224</strain>
    </source>
</reference>
<sequence>MGDETMEHKVTFHIDENARRSLLLGNADNLLRAAADIHMTVEVPANGPAVPGYALKPASTDTAAAMADFVVPVPAGVMELMERPEQGYCYIKP</sequence>
<gene>
    <name evidence="1" type="ORF">ERS852480_00500</name>
    <name evidence="2" type="ORF">NCTC11224_05397</name>
</gene>
<dbReference type="RefSeq" id="WP_022201930.1">
    <property type="nucleotide sequence ID" value="NZ_JAIWZC010000001.1"/>
</dbReference>
<protein>
    <submittedName>
        <fullName evidence="1">Uncharacterized conserved protein</fullName>
    </submittedName>
</protein>
<dbReference type="Proteomes" id="UP000251853">
    <property type="component" value="Unassembled WGS sequence"/>
</dbReference>